<evidence type="ECO:0000256" key="8">
    <source>
        <dbReference type="ARBA" id="ARBA00022692"/>
    </source>
</evidence>
<dbReference type="GO" id="GO:0000155">
    <property type="term" value="F:phosphorelay sensor kinase activity"/>
    <property type="evidence" value="ECO:0007669"/>
    <property type="project" value="InterPro"/>
</dbReference>
<dbReference type="InterPro" id="IPR008207">
    <property type="entry name" value="Sig_transdc_His_kin_Hpt_dom"/>
</dbReference>
<name>A0AAJ4WA00_9GAMM</name>
<dbReference type="Gene3D" id="3.30.565.10">
    <property type="entry name" value="Histidine kinase-like ATPase, C-terminal domain"/>
    <property type="match status" value="1"/>
</dbReference>
<dbReference type="SUPFAM" id="SSF47384">
    <property type="entry name" value="Homodimeric domain of signal transducing histidine kinase"/>
    <property type="match status" value="1"/>
</dbReference>
<dbReference type="EMBL" id="FOLW01000003">
    <property type="protein sequence ID" value="SFC65564.1"/>
    <property type="molecule type" value="Genomic_DNA"/>
</dbReference>
<dbReference type="InterPro" id="IPR014302">
    <property type="entry name" value="Sig_transdc_His_kinase_TorS"/>
</dbReference>
<dbReference type="Pfam" id="PF00072">
    <property type="entry name" value="Response_reg"/>
    <property type="match status" value="1"/>
</dbReference>
<evidence type="ECO:0000256" key="9">
    <source>
        <dbReference type="ARBA" id="ARBA00022741"/>
    </source>
</evidence>
<dbReference type="CDD" id="cd00082">
    <property type="entry name" value="HisKA"/>
    <property type="match status" value="1"/>
</dbReference>
<keyword evidence="10 22" id="KW-0418">Kinase</keyword>
<evidence type="ECO:0000256" key="7">
    <source>
        <dbReference type="ARBA" id="ARBA00022679"/>
    </source>
</evidence>
<feature type="domain" description="HPt" evidence="21">
    <location>
        <begin position="825"/>
        <end position="913"/>
    </location>
</feature>
<keyword evidence="11" id="KW-0067">ATP-binding</keyword>
<evidence type="ECO:0000259" key="19">
    <source>
        <dbReference type="PROSITE" id="PS50110"/>
    </source>
</evidence>
<dbReference type="AlphaFoldDB" id="A0AAJ4WA00"/>
<dbReference type="EC" id="2.7.13.3" evidence="3"/>
<dbReference type="PRINTS" id="PR00344">
    <property type="entry name" value="BCTRLSENSOR"/>
</dbReference>
<evidence type="ECO:0000256" key="6">
    <source>
        <dbReference type="ARBA" id="ARBA00022553"/>
    </source>
</evidence>
<evidence type="ECO:0000256" key="3">
    <source>
        <dbReference type="ARBA" id="ARBA00012438"/>
    </source>
</evidence>
<dbReference type="InterPro" id="IPR037952">
    <property type="entry name" value="Sensor_TorS"/>
</dbReference>
<dbReference type="SUPFAM" id="SSF47226">
    <property type="entry name" value="Histidine-containing phosphotransfer domain, HPT domain"/>
    <property type="match status" value="1"/>
</dbReference>
<gene>
    <name evidence="22" type="ORF">SAMN02745723_103225</name>
</gene>
<evidence type="ECO:0000256" key="17">
    <source>
        <dbReference type="SAM" id="Phobius"/>
    </source>
</evidence>
<organism evidence="22 23">
    <name type="scientific">Pragia fontium DSM 5563 = ATCC 49100</name>
    <dbReference type="NCBI Taxonomy" id="1122977"/>
    <lineage>
        <taxon>Bacteria</taxon>
        <taxon>Pseudomonadati</taxon>
        <taxon>Pseudomonadota</taxon>
        <taxon>Gammaproteobacteria</taxon>
        <taxon>Enterobacterales</taxon>
        <taxon>Budviciaceae</taxon>
        <taxon>Pragia</taxon>
    </lineage>
</organism>
<evidence type="ECO:0000256" key="12">
    <source>
        <dbReference type="ARBA" id="ARBA00022989"/>
    </source>
</evidence>
<dbReference type="InterPro" id="IPR003594">
    <property type="entry name" value="HATPase_dom"/>
</dbReference>
<dbReference type="PIRSF" id="PIRSF036437">
    <property type="entry name" value="HK_TorS"/>
    <property type="match status" value="1"/>
</dbReference>
<dbReference type="InterPro" id="IPR003661">
    <property type="entry name" value="HisK_dim/P_dom"/>
</dbReference>
<dbReference type="InterPro" id="IPR003660">
    <property type="entry name" value="HAMP_dom"/>
</dbReference>
<dbReference type="PANTHER" id="PTHR43047:SF68">
    <property type="entry name" value="HISTIDINE KINASE 5"/>
    <property type="match status" value="1"/>
</dbReference>
<comment type="subcellular location">
    <subcellularLocation>
        <location evidence="2">Cell inner membrane</location>
        <topology evidence="2">Multi-pass membrane protein</topology>
    </subcellularLocation>
</comment>
<sequence>MSLTYRLWLAFVLMAILSLTSALIGWAGFRHIKQIEQQSTINLLPTMDAARQLSESGAHILFSAQALNEVTSETELEAQGKILTTQSIRIRQLLESLQQLGFDTTDIGRQEQKLADNLSLQGTLVQQKLERERQISQINERIASAANQISELTKSQVNNARTEVSANIASLYDNLERQDKTRVEQALDRLVEVDLDRQSRMTELHEQSLTVAYLLSQIANTNAEKTLADIEPRFRQLVDIVKRRLQFVADPHRRSNLRLLASDLALYQELFQLKRHSLELKKQLDNSNQYNLLLFSQFNGQLNALVHLVSSRNQQALRQVSSARETNQNLLIVMSIVSLITLLLILWHIVWRSVARPLTIQTEALKRILNGDLQTPLPQTISASELKTIGHLVEQFRTNTVSLHHQQRHLETLVDQRTQELSQLVEQHTLARKEAEVANRAKSTFLAMMSHEIRTPLNAILGTTQILLLKPQSPENTSAINTIHDSGENLLSILNDILDYSSIESGNIAICPSPVAPAQLIQQAGQLMSGAAQKKGLDLRLEMAAGLPEYVKADQQRVWQIVCNLLGNAIKFTDRGTITLSSYGDAERWNISVKDTGIGIPSESQKALFQPFTQLTHRRGGTGLGLTICQRLAEAMQAQLYFESRPGEGSCFTLSIPVTEVSAPLALSPANSGSVVSYAGMQVLLVEDNLLNQKITAELLSQLGCSVTPAINGAEALAKVAQSALTFDMALVDLDLPDMDGFTLANALHQRCPDLPLTAFSAHIQSEVIERCHQSGFIGFISKPLRLRDLTDYLSHHQPVMTSPQSEDNNLLDKQQFSEDIACFGRDKLAQWLQLYRQQNLPLIEQLKDNLASQDTEASGRLAHQLKSSSQSLAMSALSLCFGDIEQGKWVDIDYLERLVADSLSALEKALAE</sequence>
<dbReference type="CDD" id="cd17546">
    <property type="entry name" value="REC_hyHK_CKI1_RcsC-like"/>
    <property type="match status" value="1"/>
</dbReference>
<evidence type="ECO:0000256" key="16">
    <source>
        <dbReference type="PROSITE-ProRule" id="PRU00169"/>
    </source>
</evidence>
<keyword evidence="9" id="KW-0547">Nucleotide-binding</keyword>
<dbReference type="GO" id="GO:0009927">
    <property type="term" value="F:histidine phosphotransfer kinase activity"/>
    <property type="evidence" value="ECO:0007669"/>
    <property type="project" value="TreeGrafter"/>
</dbReference>
<keyword evidence="13" id="KW-0902">Two-component regulatory system</keyword>
<dbReference type="PANTHER" id="PTHR43047">
    <property type="entry name" value="TWO-COMPONENT HISTIDINE PROTEIN KINASE"/>
    <property type="match status" value="1"/>
</dbReference>
<dbReference type="InterPro" id="IPR004358">
    <property type="entry name" value="Sig_transdc_His_kin-like_C"/>
</dbReference>
<dbReference type="RefSeq" id="WP_074821806.1">
    <property type="nucleotide sequence ID" value="NZ_FOLW01000003.1"/>
</dbReference>
<feature type="modified residue" description="Phosphohistidine" evidence="15">
    <location>
        <position position="864"/>
    </location>
</feature>
<feature type="domain" description="Response regulatory" evidence="19">
    <location>
        <begin position="682"/>
        <end position="798"/>
    </location>
</feature>
<feature type="transmembrane region" description="Helical" evidence="17">
    <location>
        <begin position="330"/>
        <end position="351"/>
    </location>
</feature>
<dbReference type="CDD" id="cd16172">
    <property type="entry name" value="TorS_sensor_domain"/>
    <property type="match status" value="1"/>
</dbReference>
<dbReference type="CDD" id="cd16922">
    <property type="entry name" value="HATPase_EvgS-ArcB-TorS-like"/>
    <property type="match status" value="1"/>
</dbReference>
<dbReference type="InterPro" id="IPR036097">
    <property type="entry name" value="HisK_dim/P_sf"/>
</dbReference>
<dbReference type="SUPFAM" id="SSF52172">
    <property type="entry name" value="CheY-like"/>
    <property type="match status" value="1"/>
</dbReference>
<dbReference type="Pfam" id="PF01627">
    <property type="entry name" value="Hpt"/>
    <property type="match status" value="1"/>
</dbReference>
<dbReference type="Gene3D" id="1.20.120.160">
    <property type="entry name" value="HPT domain"/>
    <property type="match status" value="1"/>
</dbReference>
<feature type="domain" description="HAMP" evidence="20">
    <location>
        <begin position="352"/>
        <end position="405"/>
    </location>
</feature>
<dbReference type="PROSITE" id="PS50894">
    <property type="entry name" value="HPT"/>
    <property type="match status" value="1"/>
</dbReference>
<evidence type="ECO:0000256" key="10">
    <source>
        <dbReference type="ARBA" id="ARBA00022777"/>
    </source>
</evidence>
<dbReference type="FunFam" id="3.30.565.10:FF:000010">
    <property type="entry name" value="Sensor histidine kinase RcsC"/>
    <property type="match status" value="1"/>
</dbReference>
<evidence type="ECO:0000256" key="11">
    <source>
        <dbReference type="ARBA" id="ARBA00022840"/>
    </source>
</evidence>
<evidence type="ECO:0000256" key="1">
    <source>
        <dbReference type="ARBA" id="ARBA00000085"/>
    </source>
</evidence>
<dbReference type="FunFam" id="1.10.287.130:FF:000004">
    <property type="entry name" value="Ethylene receptor 1"/>
    <property type="match status" value="1"/>
</dbReference>
<feature type="modified residue" description="4-aspartylphosphate" evidence="16">
    <location>
        <position position="733"/>
    </location>
</feature>
<evidence type="ECO:0000313" key="22">
    <source>
        <dbReference type="EMBL" id="SFC65564.1"/>
    </source>
</evidence>
<protein>
    <recommendedName>
        <fullName evidence="3">histidine kinase</fullName>
        <ecNumber evidence="3">2.7.13.3</ecNumber>
    </recommendedName>
</protein>
<keyword evidence="7" id="KW-0808">Transferase</keyword>
<dbReference type="SMART" id="SM00387">
    <property type="entry name" value="HATPase_c"/>
    <property type="match status" value="1"/>
</dbReference>
<dbReference type="Gene3D" id="6.10.340.10">
    <property type="match status" value="1"/>
</dbReference>
<dbReference type="Pfam" id="PF02518">
    <property type="entry name" value="HATPase_c"/>
    <property type="match status" value="1"/>
</dbReference>
<dbReference type="GO" id="GO:0005524">
    <property type="term" value="F:ATP binding"/>
    <property type="evidence" value="ECO:0007669"/>
    <property type="project" value="UniProtKB-KW"/>
</dbReference>
<keyword evidence="6 16" id="KW-0597">Phosphoprotein</keyword>
<dbReference type="SMART" id="SM00388">
    <property type="entry name" value="HisKA"/>
    <property type="match status" value="1"/>
</dbReference>
<evidence type="ECO:0000256" key="4">
    <source>
        <dbReference type="ARBA" id="ARBA00022475"/>
    </source>
</evidence>
<evidence type="ECO:0000259" key="18">
    <source>
        <dbReference type="PROSITE" id="PS50109"/>
    </source>
</evidence>
<dbReference type="InterPro" id="IPR001789">
    <property type="entry name" value="Sig_transdc_resp-reg_receiver"/>
</dbReference>
<evidence type="ECO:0000256" key="14">
    <source>
        <dbReference type="ARBA" id="ARBA00023136"/>
    </source>
</evidence>
<comment type="caution">
    <text evidence="22">The sequence shown here is derived from an EMBL/GenBank/DDBJ whole genome shotgun (WGS) entry which is preliminary data.</text>
</comment>
<dbReference type="InterPro" id="IPR036641">
    <property type="entry name" value="HPT_dom_sf"/>
</dbReference>
<dbReference type="GO" id="GO:0005886">
    <property type="term" value="C:plasma membrane"/>
    <property type="evidence" value="ECO:0007669"/>
    <property type="project" value="UniProtKB-SubCell"/>
</dbReference>
<keyword evidence="4" id="KW-1003">Cell membrane</keyword>
<dbReference type="Gene3D" id="1.10.287.130">
    <property type="match status" value="1"/>
</dbReference>
<dbReference type="InterPro" id="IPR036890">
    <property type="entry name" value="HATPase_C_sf"/>
</dbReference>
<reference evidence="22 23" key="1">
    <citation type="submission" date="2016-10" db="EMBL/GenBank/DDBJ databases">
        <authorList>
            <person name="Varghese N."/>
            <person name="Submissions S."/>
        </authorList>
    </citation>
    <scope>NUCLEOTIDE SEQUENCE [LARGE SCALE GENOMIC DNA]</scope>
    <source>
        <strain evidence="22 23">DSM 5563</strain>
    </source>
</reference>
<evidence type="ECO:0000259" key="20">
    <source>
        <dbReference type="PROSITE" id="PS50885"/>
    </source>
</evidence>
<comment type="catalytic activity">
    <reaction evidence="1">
        <text>ATP + protein L-histidine = ADP + protein N-phospho-L-histidine.</text>
        <dbReference type="EC" id="2.7.13.3"/>
    </reaction>
</comment>
<proteinExistence type="predicted"/>
<keyword evidence="5" id="KW-0997">Cell inner membrane</keyword>
<keyword evidence="14 17" id="KW-0472">Membrane</keyword>
<dbReference type="Pfam" id="PF21689">
    <property type="entry name" value="TorS_sensor_domain"/>
    <property type="match status" value="1"/>
</dbReference>
<evidence type="ECO:0000256" key="2">
    <source>
        <dbReference type="ARBA" id="ARBA00004429"/>
    </source>
</evidence>
<dbReference type="SMART" id="SM00448">
    <property type="entry name" value="REC"/>
    <property type="match status" value="1"/>
</dbReference>
<feature type="domain" description="Histidine kinase" evidence="18">
    <location>
        <begin position="448"/>
        <end position="660"/>
    </location>
</feature>
<dbReference type="PROSITE" id="PS50109">
    <property type="entry name" value="HIS_KIN"/>
    <property type="match status" value="1"/>
</dbReference>
<dbReference type="InterPro" id="IPR038188">
    <property type="entry name" value="TorS_sensor_sf"/>
</dbReference>
<dbReference type="Gene3D" id="1.20.58.920">
    <property type="match status" value="1"/>
</dbReference>
<keyword evidence="8 17" id="KW-0812">Transmembrane</keyword>
<evidence type="ECO:0000256" key="13">
    <source>
        <dbReference type="ARBA" id="ARBA00023012"/>
    </source>
</evidence>
<dbReference type="Gene3D" id="3.40.50.2300">
    <property type="match status" value="1"/>
</dbReference>
<dbReference type="SUPFAM" id="SSF55874">
    <property type="entry name" value="ATPase domain of HSP90 chaperone/DNA topoisomerase II/histidine kinase"/>
    <property type="match status" value="1"/>
</dbReference>
<dbReference type="Pfam" id="PF00512">
    <property type="entry name" value="HisKA"/>
    <property type="match status" value="1"/>
</dbReference>
<evidence type="ECO:0000256" key="5">
    <source>
        <dbReference type="ARBA" id="ARBA00022519"/>
    </source>
</evidence>
<evidence type="ECO:0000259" key="21">
    <source>
        <dbReference type="PROSITE" id="PS50894"/>
    </source>
</evidence>
<dbReference type="InterPro" id="IPR011006">
    <property type="entry name" value="CheY-like_superfamily"/>
</dbReference>
<dbReference type="Proteomes" id="UP000226420">
    <property type="component" value="Unassembled WGS sequence"/>
</dbReference>
<dbReference type="PROSITE" id="PS50885">
    <property type="entry name" value="HAMP"/>
    <property type="match status" value="1"/>
</dbReference>
<keyword evidence="12 17" id="KW-1133">Transmembrane helix</keyword>
<dbReference type="InterPro" id="IPR005467">
    <property type="entry name" value="His_kinase_dom"/>
</dbReference>
<dbReference type="NCBIfam" id="TIGR02956">
    <property type="entry name" value="TMAO_torS"/>
    <property type="match status" value="1"/>
</dbReference>
<evidence type="ECO:0000313" key="23">
    <source>
        <dbReference type="Proteomes" id="UP000226420"/>
    </source>
</evidence>
<accession>A0AAJ4WA00</accession>
<evidence type="ECO:0000256" key="15">
    <source>
        <dbReference type="PROSITE-ProRule" id="PRU00110"/>
    </source>
</evidence>
<dbReference type="PROSITE" id="PS50110">
    <property type="entry name" value="RESPONSE_REGULATORY"/>
    <property type="match status" value="1"/>
</dbReference>